<evidence type="ECO:0000313" key="5">
    <source>
        <dbReference type="Proteomes" id="UP000244110"/>
    </source>
</evidence>
<dbReference type="EMBL" id="QAOL01000055">
    <property type="protein sequence ID" value="PTQ79180.1"/>
    <property type="molecule type" value="Genomic_DNA"/>
</dbReference>
<evidence type="ECO:0000313" key="2">
    <source>
        <dbReference type="EMBL" id="PTQ79630.1"/>
    </source>
</evidence>
<dbReference type="SUPFAM" id="SSF46689">
    <property type="entry name" value="Homeodomain-like"/>
    <property type="match status" value="1"/>
</dbReference>
<dbReference type="AlphaFoldDB" id="A0A2T5I5T9"/>
<reference evidence="1 5" key="1">
    <citation type="submission" date="2018-04" db="EMBL/GenBank/DDBJ databases">
        <title>Active sludge and wastewater microbial communities from Klosterneuburg, Austria.</title>
        <authorList>
            <person name="Wagner M."/>
        </authorList>
    </citation>
    <scope>NUCLEOTIDE SEQUENCE [LARGE SCALE GENOMIC DNA]</scope>
    <source>
        <strain evidence="1 5">Nm4</strain>
    </source>
</reference>
<gene>
    <name evidence="4" type="ORF">C8R28_10061</name>
    <name evidence="3" type="ORF">C8R28_10441</name>
    <name evidence="2" type="ORF">C8R28_104719</name>
    <name evidence="1" type="ORF">C8R28_105513</name>
</gene>
<dbReference type="InterPro" id="IPR009057">
    <property type="entry name" value="Homeodomain-like_sf"/>
</dbReference>
<feature type="non-terminal residue" evidence="1">
    <location>
        <position position="43"/>
    </location>
</feature>
<evidence type="ECO:0008006" key="6">
    <source>
        <dbReference type="Google" id="ProtNLM"/>
    </source>
</evidence>
<evidence type="ECO:0000313" key="1">
    <source>
        <dbReference type="EMBL" id="PTQ79180.1"/>
    </source>
</evidence>
<dbReference type="Proteomes" id="UP000244110">
    <property type="component" value="Unassembled WGS sequence"/>
</dbReference>
<accession>A0A2T5I5T9</accession>
<evidence type="ECO:0000313" key="4">
    <source>
        <dbReference type="EMBL" id="PTQ87242.1"/>
    </source>
</evidence>
<dbReference type="EMBL" id="QAOL01000044">
    <property type="protein sequence ID" value="PTQ79846.1"/>
    <property type="molecule type" value="Genomic_DNA"/>
</dbReference>
<proteinExistence type="predicted"/>
<dbReference type="EMBL" id="QAOL01000047">
    <property type="protein sequence ID" value="PTQ79630.1"/>
    <property type="molecule type" value="Genomic_DNA"/>
</dbReference>
<protein>
    <recommendedName>
        <fullName evidence="6">Transposase</fullName>
    </recommendedName>
</protein>
<name>A0A2T5I5T9_9PROT</name>
<comment type="caution">
    <text evidence="1">The sequence shown here is derived from an EMBL/GenBank/DDBJ whole genome shotgun (WGS) entry which is preliminary data.</text>
</comment>
<dbReference type="EMBL" id="QAOL01000006">
    <property type="protein sequence ID" value="PTQ87242.1"/>
    <property type="molecule type" value="Genomic_DNA"/>
</dbReference>
<organism evidence="1 5">
    <name type="scientific">Nitrosomonas ureae</name>
    <dbReference type="NCBI Taxonomy" id="44577"/>
    <lineage>
        <taxon>Bacteria</taxon>
        <taxon>Pseudomonadati</taxon>
        <taxon>Pseudomonadota</taxon>
        <taxon>Betaproteobacteria</taxon>
        <taxon>Nitrosomonadales</taxon>
        <taxon>Nitrosomonadaceae</taxon>
        <taxon>Nitrosomonas</taxon>
    </lineage>
</organism>
<evidence type="ECO:0000313" key="3">
    <source>
        <dbReference type="EMBL" id="PTQ79846.1"/>
    </source>
</evidence>
<sequence>MTQNYKPAYPPEFRQQMVELVALGKCPKQLSKEFGCHYTSIQT</sequence>